<dbReference type="PANTHER" id="PTHR11640:SF31">
    <property type="entry name" value="IRREGULAR CHIASM C-ROUGHEST PROTEIN-RELATED"/>
    <property type="match status" value="1"/>
</dbReference>
<feature type="transmembrane region" description="Helical" evidence="6">
    <location>
        <begin position="260"/>
        <end position="279"/>
    </location>
</feature>
<name>A0A6J8E8J3_MYTCO</name>
<keyword evidence="6" id="KW-0812">Transmembrane</keyword>
<evidence type="ECO:0000256" key="5">
    <source>
        <dbReference type="ARBA" id="ARBA00023319"/>
    </source>
</evidence>
<organism evidence="8 9">
    <name type="scientific">Mytilus coruscus</name>
    <name type="common">Sea mussel</name>
    <dbReference type="NCBI Taxonomy" id="42192"/>
    <lineage>
        <taxon>Eukaryota</taxon>
        <taxon>Metazoa</taxon>
        <taxon>Spiralia</taxon>
        <taxon>Lophotrochozoa</taxon>
        <taxon>Mollusca</taxon>
        <taxon>Bivalvia</taxon>
        <taxon>Autobranchia</taxon>
        <taxon>Pteriomorphia</taxon>
        <taxon>Mytilida</taxon>
        <taxon>Mytiloidea</taxon>
        <taxon>Mytilidae</taxon>
        <taxon>Mytilinae</taxon>
        <taxon>Mytilus</taxon>
    </lineage>
</organism>
<sequence length="455" mass="51432">MSETTCKQSLPGDQTDICLNKYFDTPSPFVDNVLFNENGRVDVYAIEGEIITLQCKNDAIDHWENVNKGSFVVYCNELKPSLRHFLTEACNLQIRVTVDDYNTTYRCVIGGYSPRVKDFKICMPTPPSGIYVSEVSSGHRVLGVEGQQMTLTCNVNSGTPRETIFWIKNGIVVFSGGPGRLQYTFIPKHEDNFQNYTCTANNTLNSIALREHIQLILTYKFSPDEINCTSVISITDSFTTADQMHNGKYQGNTSGITRREIILCCALVCMLVLTIILYARYRHYKTGNISIIEQHNDNTPTDQRASEGENIHLYSTADDYSVHLFPVGRNGSMQGDDNALESNSSISSSMDFDIEEDYIHPYDIPVYNSQDNNHEYEKINHCGEYFTSINKDGNEVEKSVSSTEIKCSSITPEIVQIGHVHIVKSSSFKRDKICHKYTMENDDAFQTDEMIIVQI</sequence>
<evidence type="ECO:0000256" key="4">
    <source>
        <dbReference type="ARBA" id="ARBA00023180"/>
    </source>
</evidence>
<dbReference type="AlphaFoldDB" id="A0A6J8E8J3"/>
<keyword evidence="3" id="KW-1015">Disulfide bond</keyword>
<evidence type="ECO:0000256" key="2">
    <source>
        <dbReference type="ARBA" id="ARBA00023136"/>
    </source>
</evidence>
<keyword evidence="6" id="KW-1133">Transmembrane helix</keyword>
<dbReference type="OrthoDB" id="6151296at2759"/>
<keyword evidence="9" id="KW-1185">Reference proteome</keyword>
<evidence type="ECO:0000256" key="1">
    <source>
        <dbReference type="ARBA" id="ARBA00004479"/>
    </source>
</evidence>
<dbReference type="InterPro" id="IPR007110">
    <property type="entry name" value="Ig-like_dom"/>
</dbReference>
<evidence type="ECO:0000313" key="9">
    <source>
        <dbReference type="Proteomes" id="UP000507470"/>
    </source>
</evidence>
<keyword evidence="5" id="KW-0393">Immunoglobulin domain</keyword>
<comment type="subcellular location">
    <subcellularLocation>
        <location evidence="1">Membrane</location>
        <topology evidence="1">Single-pass type I membrane protein</topology>
    </subcellularLocation>
</comment>
<dbReference type="SUPFAM" id="SSF48726">
    <property type="entry name" value="Immunoglobulin"/>
    <property type="match status" value="1"/>
</dbReference>
<evidence type="ECO:0000256" key="6">
    <source>
        <dbReference type="SAM" id="Phobius"/>
    </source>
</evidence>
<protein>
    <recommendedName>
        <fullName evidence="7">Ig-like domain-containing protein</fullName>
    </recommendedName>
</protein>
<dbReference type="Pfam" id="PF13927">
    <property type="entry name" value="Ig_3"/>
    <property type="match status" value="1"/>
</dbReference>
<dbReference type="InterPro" id="IPR051275">
    <property type="entry name" value="Cell_adhesion_signaling"/>
</dbReference>
<dbReference type="GO" id="GO:0005886">
    <property type="term" value="C:plasma membrane"/>
    <property type="evidence" value="ECO:0007669"/>
    <property type="project" value="TreeGrafter"/>
</dbReference>
<dbReference type="Gene3D" id="2.60.40.10">
    <property type="entry name" value="Immunoglobulins"/>
    <property type="match status" value="1"/>
</dbReference>
<dbReference type="EMBL" id="CACVKT020008674">
    <property type="protein sequence ID" value="CAC5416677.1"/>
    <property type="molecule type" value="Genomic_DNA"/>
</dbReference>
<keyword evidence="4" id="KW-0325">Glycoprotein</keyword>
<dbReference type="GO" id="GO:0050839">
    <property type="term" value="F:cell adhesion molecule binding"/>
    <property type="evidence" value="ECO:0007669"/>
    <property type="project" value="TreeGrafter"/>
</dbReference>
<dbReference type="InterPro" id="IPR013783">
    <property type="entry name" value="Ig-like_fold"/>
</dbReference>
<accession>A0A6J8E8J3</accession>
<dbReference type="InterPro" id="IPR036179">
    <property type="entry name" value="Ig-like_dom_sf"/>
</dbReference>
<dbReference type="PANTHER" id="PTHR11640">
    <property type="entry name" value="NEPHRIN"/>
    <property type="match status" value="1"/>
</dbReference>
<evidence type="ECO:0000256" key="3">
    <source>
        <dbReference type="ARBA" id="ARBA00023157"/>
    </source>
</evidence>
<keyword evidence="2 6" id="KW-0472">Membrane</keyword>
<dbReference type="Proteomes" id="UP000507470">
    <property type="component" value="Unassembled WGS sequence"/>
</dbReference>
<dbReference type="GO" id="GO:0098609">
    <property type="term" value="P:cell-cell adhesion"/>
    <property type="evidence" value="ECO:0007669"/>
    <property type="project" value="TreeGrafter"/>
</dbReference>
<evidence type="ECO:0000313" key="8">
    <source>
        <dbReference type="EMBL" id="CAC5416677.1"/>
    </source>
</evidence>
<dbReference type="PROSITE" id="PS50835">
    <property type="entry name" value="IG_LIKE"/>
    <property type="match status" value="1"/>
</dbReference>
<gene>
    <name evidence="8" type="ORF">MCOR_49272</name>
</gene>
<reference evidence="8 9" key="1">
    <citation type="submission" date="2020-06" db="EMBL/GenBank/DDBJ databases">
        <authorList>
            <person name="Li R."/>
            <person name="Bekaert M."/>
        </authorList>
    </citation>
    <scope>NUCLEOTIDE SEQUENCE [LARGE SCALE GENOMIC DNA]</scope>
    <source>
        <strain evidence="9">wild</strain>
    </source>
</reference>
<feature type="domain" description="Ig-like" evidence="7">
    <location>
        <begin position="127"/>
        <end position="214"/>
    </location>
</feature>
<evidence type="ECO:0000259" key="7">
    <source>
        <dbReference type="PROSITE" id="PS50835"/>
    </source>
</evidence>
<dbReference type="GO" id="GO:0005911">
    <property type="term" value="C:cell-cell junction"/>
    <property type="evidence" value="ECO:0007669"/>
    <property type="project" value="TreeGrafter"/>
</dbReference>
<proteinExistence type="predicted"/>